<name>U5SG75_9LACT</name>
<evidence type="ECO:0000313" key="1">
    <source>
        <dbReference type="EMBL" id="AGY82892.1"/>
    </source>
</evidence>
<protein>
    <recommendedName>
        <fullName evidence="3">DNA phosphorothioation-dependent restriction protein DptF</fullName>
    </recommendedName>
</protein>
<evidence type="ECO:0008006" key="3">
    <source>
        <dbReference type="Google" id="ProtNLM"/>
    </source>
</evidence>
<dbReference type="KEGG" id="caw:Q783_10790"/>
<dbReference type="AlphaFoldDB" id="U5SG75"/>
<dbReference type="eggNOG" id="COG0433">
    <property type="taxonomic scope" value="Bacteria"/>
</dbReference>
<dbReference type="NCBIfam" id="TIGR03238">
    <property type="entry name" value="dnd_assoc_3"/>
    <property type="match status" value="1"/>
</dbReference>
<organism evidence="1 2">
    <name type="scientific">Carnobacterium inhibens subsp. gilichinskyi</name>
    <dbReference type="NCBI Taxonomy" id="1266845"/>
    <lineage>
        <taxon>Bacteria</taxon>
        <taxon>Bacillati</taxon>
        <taxon>Bacillota</taxon>
        <taxon>Bacilli</taxon>
        <taxon>Lactobacillales</taxon>
        <taxon>Carnobacteriaceae</taxon>
        <taxon>Carnobacterium</taxon>
    </lineage>
</organism>
<dbReference type="HOGENOM" id="CLU_018433_0_0_9"/>
<dbReference type="InterPro" id="IPR027417">
    <property type="entry name" value="P-loop_NTPase"/>
</dbReference>
<reference evidence="1 2" key="1">
    <citation type="journal article" date="2013" name="Genome Announc.">
        <title>Complete Genome Sequence of Carnobacterium gilichinskyi Strain WN1359T (DSM 27470T).</title>
        <authorList>
            <person name="Leonard M.T."/>
            <person name="Panayotova N."/>
            <person name="Farmerie W.G."/>
            <person name="Triplett E.W."/>
            <person name="Nicholson W.L."/>
        </authorList>
    </citation>
    <scope>NUCLEOTIDE SEQUENCE [LARGE SCALE GENOMIC DNA]</scope>
    <source>
        <strain evidence="1 2">WN1359</strain>
    </source>
</reference>
<dbReference type="EMBL" id="CP006812">
    <property type="protein sequence ID" value="AGY82892.1"/>
    <property type="molecule type" value="Genomic_DNA"/>
</dbReference>
<dbReference type="Proteomes" id="UP000017469">
    <property type="component" value="Chromosome"/>
</dbReference>
<evidence type="ECO:0000313" key="2">
    <source>
        <dbReference type="Proteomes" id="UP000017469"/>
    </source>
</evidence>
<dbReference type="InterPro" id="IPR017647">
    <property type="entry name" value="Dnd_assoc_3"/>
</dbReference>
<dbReference type="PATRIC" id="fig|1266845.5.peg.2056"/>
<dbReference type="RefSeq" id="WP_023179512.1">
    <property type="nucleotide sequence ID" value="NC_022606.1"/>
</dbReference>
<proteinExistence type="predicted"/>
<accession>U5SG75</accession>
<dbReference type="STRING" id="1266845.Q783_10790"/>
<sequence length="641" mass="74555">MIEEVNNQYQTIALNLYTLLSKKYDVYKGEFSSATLRLLTISIGNWLKKISFDEANKILNVSRTLDEINQGHSVSQNELDEIEGLYAYFSVVDKNKQSKLSELEILFRKLSMQSKDAIANENEFDEFKEYMHIKRPIEEEFEEVLTTHLITNPKSILFIVGNVGDGKSHILSFMMKKHPHIFKKYQIKVHNDATETDSPTSTALETMKRVLEPFSNDNINDGKENRLVVAINLGVLTNLIEELHSDGNFSLIIDYLKESQILSSRSLSKKDDSNFKIISFTEQMNFQLIDGKVESDFYEEALRKIYSTSPDNPFYQAYKNDMDKGMNKLLHINYEYMLREDFKKSIIYLLTRAEIEYKIIISARMLFNFFFDISIPRNEKSSYDSYLPYLLFENANRSELLTLISTLDPIKNQTRGIDEVSIELYHTPNTLSKVSQLLGDESKTFYGIFQSFKDKQEQFDNFINTYLRIKFLMNYEDDLFDNKLFEQYLQQYSIVETGGQVFELFELVNLSFSKWNGDSGLEGYIVKNPGKGRVKVLVEIDLMPVDNFISGTSIGMTFNTNNTMHEIIIDYRTYEILSKLNSGYFLKEEDRQIAIKFDMFVNSLVNSVKVVNKNILLDLATQERFELKKFMNKITLTKGKV</sequence>
<dbReference type="SUPFAM" id="SSF52540">
    <property type="entry name" value="P-loop containing nucleoside triphosphate hydrolases"/>
    <property type="match status" value="1"/>
</dbReference>
<gene>
    <name evidence="1" type="ORF">Q783_10790</name>
</gene>